<evidence type="ECO:0000313" key="2">
    <source>
        <dbReference type="Proteomes" id="UP000784294"/>
    </source>
</evidence>
<organism evidence="1 2">
    <name type="scientific">Protopolystoma xenopodis</name>
    <dbReference type="NCBI Taxonomy" id="117903"/>
    <lineage>
        <taxon>Eukaryota</taxon>
        <taxon>Metazoa</taxon>
        <taxon>Spiralia</taxon>
        <taxon>Lophotrochozoa</taxon>
        <taxon>Platyhelminthes</taxon>
        <taxon>Monogenea</taxon>
        <taxon>Polyopisthocotylea</taxon>
        <taxon>Polystomatidea</taxon>
        <taxon>Polystomatidae</taxon>
        <taxon>Protopolystoma</taxon>
    </lineage>
</organism>
<comment type="caution">
    <text evidence="1">The sequence shown here is derived from an EMBL/GenBank/DDBJ whole genome shotgun (WGS) entry which is preliminary data.</text>
</comment>
<keyword evidence="2" id="KW-1185">Reference proteome</keyword>
<protein>
    <submittedName>
        <fullName evidence="1">Uncharacterized protein</fullName>
    </submittedName>
</protein>
<dbReference type="AlphaFoldDB" id="A0A448X958"/>
<evidence type="ECO:0000313" key="1">
    <source>
        <dbReference type="EMBL" id="VEL31274.1"/>
    </source>
</evidence>
<name>A0A448X958_9PLAT</name>
<proteinExistence type="predicted"/>
<accession>A0A448X958</accession>
<dbReference type="Proteomes" id="UP000784294">
    <property type="component" value="Unassembled WGS sequence"/>
</dbReference>
<gene>
    <name evidence="1" type="ORF">PXEA_LOCUS24714</name>
</gene>
<dbReference type="EMBL" id="CAAALY010120538">
    <property type="protein sequence ID" value="VEL31274.1"/>
    <property type="molecule type" value="Genomic_DNA"/>
</dbReference>
<reference evidence="1" key="1">
    <citation type="submission" date="2018-11" db="EMBL/GenBank/DDBJ databases">
        <authorList>
            <consortium name="Pathogen Informatics"/>
        </authorList>
    </citation>
    <scope>NUCLEOTIDE SEQUENCE</scope>
</reference>
<sequence length="84" mass="9008">MGPLLTETYPLPGCCLFTGLLLVGESRKSVSRSRPCERDEKGVSLTFRPFPLTPRRLGFGDASDGNISSAGWIGVDGLSARMCC</sequence>